<dbReference type="PANTHER" id="PTHR11006:SF116">
    <property type="entry name" value="PROTEIN METHYLTRANSFERASE"/>
    <property type="match status" value="1"/>
</dbReference>
<evidence type="ECO:0000256" key="11">
    <source>
        <dbReference type="ARBA" id="ARBA00022833"/>
    </source>
</evidence>
<comment type="catalytic activity">
    <reaction evidence="14">
        <text>L-arginyl-[protein] + S-adenosyl-L-methionine = N(omega)-methyl-L-arginyl-[protein] + S-adenosyl-L-homocysteine + H(+)</text>
        <dbReference type="Rhea" id="RHEA:48100"/>
        <dbReference type="Rhea" id="RHEA-COMP:10532"/>
        <dbReference type="Rhea" id="RHEA-COMP:11990"/>
        <dbReference type="ChEBI" id="CHEBI:15378"/>
        <dbReference type="ChEBI" id="CHEBI:29965"/>
        <dbReference type="ChEBI" id="CHEBI:57856"/>
        <dbReference type="ChEBI" id="CHEBI:59789"/>
        <dbReference type="ChEBI" id="CHEBI:65280"/>
    </reaction>
    <physiologicalReaction direction="left-to-right" evidence="14">
        <dbReference type="Rhea" id="RHEA:48101"/>
    </physiologicalReaction>
</comment>
<protein>
    <recommendedName>
        <fullName evidence="3">type I protein arginine methyltransferase</fullName>
        <ecNumber evidence="3">2.1.1.319</ecNumber>
    </recommendedName>
</protein>
<dbReference type="STRING" id="331657.A0A4U0XPT2"/>
<feature type="domain" description="Protein arginine N-methyltransferase 3-like C2H2 zinc finger" evidence="18">
    <location>
        <begin position="81"/>
        <end position="125"/>
    </location>
</feature>
<evidence type="ECO:0000256" key="14">
    <source>
        <dbReference type="ARBA" id="ARBA00049303"/>
    </source>
</evidence>
<dbReference type="GO" id="GO:0005634">
    <property type="term" value="C:nucleus"/>
    <property type="evidence" value="ECO:0007669"/>
    <property type="project" value="UniProtKB-SubCell"/>
</dbReference>
<keyword evidence="10" id="KW-0863">Zinc-finger</keyword>
<reference evidence="20 22" key="1">
    <citation type="submission" date="2017-03" db="EMBL/GenBank/DDBJ databases">
        <title>Genomes of endolithic fungi from Antarctica.</title>
        <authorList>
            <person name="Coleine C."/>
            <person name="Masonjones S."/>
            <person name="Stajich J.E."/>
        </authorList>
    </citation>
    <scope>NUCLEOTIDE SEQUENCE [LARGE SCALE GENOMIC DNA]</scope>
    <source>
        <strain evidence="20 22">CCFEE 5187</strain>
    </source>
</reference>
<dbReference type="OrthoDB" id="7848332at2759"/>
<evidence type="ECO:0000259" key="18">
    <source>
        <dbReference type="Pfam" id="PF21137"/>
    </source>
</evidence>
<dbReference type="Pfam" id="PF22528">
    <property type="entry name" value="PRMT_C"/>
    <property type="match status" value="1"/>
</dbReference>
<evidence type="ECO:0000256" key="15">
    <source>
        <dbReference type="PROSITE-ProRule" id="PRU01015"/>
    </source>
</evidence>
<dbReference type="InterPro" id="IPR049482">
    <property type="entry name" value="ANM3-like_C2H2_Zf"/>
</dbReference>
<organism evidence="20 22">
    <name type="scientific">Cryomyces minteri</name>
    <dbReference type="NCBI Taxonomy" id="331657"/>
    <lineage>
        <taxon>Eukaryota</taxon>
        <taxon>Fungi</taxon>
        <taxon>Dikarya</taxon>
        <taxon>Ascomycota</taxon>
        <taxon>Pezizomycotina</taxon>
        <taxon>Dothideomycetes</taxon>
        <taxon>Dothideomycetes incertae sedis</taxon>
        <taxon>Cryomyces</taxon>
    </lineage>
</organism>
<dbReference type="SUPFAM" id="SSF53335">
    <property type="entry name" value="S-adenosyl-L-methionine-dependent methyltransferases"/>
    <property type="match status" value="1"/>
</dbReference>
<keyword evidence="12" id="KW-0539">Nucleus</keyword>
<feature type="coiled-coil region" evidence="16">
    <location>
        <begin position="169"/>
        <end position="196"/>
    </location>
</feature>
<evidence type="ECO:0000256" key="10">
    <source>
        <dbReference type="ARBA" id="ARBA00022771"/>
    </source>
</evidence>
<dbReference type="InterPro" id="IPR025799">
    <property type="entry name" value="Arg_MeTrfase"/>
</dbReference>
<evidence type="ECO:0000256" key="4">
    <source>
        <dbReference type="ARBA" id="ARBA00022490"/>
    </source>
</evidence>
<dbReference type="GO" id="GO:0042054">
    <property type="term" value="F:histone methyltransferase activity"/>
    <property type="evidence" value="ECO:0007669"/>
    <property type="project" value="TreeGrafter"/>
</dbReference>
<dbReference type="Proteomes" id="UP000308768">
    <property type="component" value="Unassembled WGS sequence"/>
</dbReference>
<evidence type="ECO:0000256" key="7">
    <source>
        <dbReference type="ARBA" id="ARBA00022679"/>
    </source>
</evidence>
<dbReference type="EC" id="2.1.1.319" evidence="3"/>
<dbReference type="InterPro" id="IPR029063">
    <property type="entry name" value="SAM-dependent_MTases_sf"/>
</dbReference>
<evidence type="ECO:0000259" key="19">
    <source>
        <dbReference type="Pfam" id="PF22528"/>
    </source>
</evidence>
<comment type="catalytic activity">
    <reaction evidence="13">
        <text>L-arginyl-[protein] + 2 S-adenosyl-L-methionine = N(omega),N(omega)-dimethyl-L-arginyl-[protein] + 2 S-adenosyl-L-homocysteine + 2 H(+)</text>
        <dbReference type="Rhea" id="RHEA:48096"/>
        <dbReference type="Rhea" id="RHEA-COMP:10532"/>
        <dbReference type="Rhea" id="RHEA-COMP:11991"/>
        <dbReference type="ChEBI" id="CHEBI:15378"/>
        <dbReference type="ChEBI" id="CHEBI:29965"/>
        <dbReference type="ChEBI" id="CHEBI:57856"/>
        <dbReference type="ChEBI" id="CHEBI:59789"/>
        <dbReference type="ChEBI" id="CHEBI:61897"/>
        <dbReference type="EC" id="2.1.1.319"/>
    </reaction>
    <physiologicalReaction direction="left-to-right" evidence="13">
        <dbReference type="Rhea" id="RHEA:48097"/>
    </physiologicalReaction>
</comment>
<dbReference type="Gene3D" id="3.40.50.150">
    <property type="entry name" value="Vaccinia Virus protein VP39"/>
    <property type="match status" value="1"/>
</dbReference>
<dbReference type="CDD" id="cd02440">
    <property type="entry name" value="AdoMet_MTases"/>
    <property type="match status" value="1"/>
</dbReference>
<evidence type="ECO:0000256" key="8">
    <source>
        <dbReference type="ARBA" id="ARBA00022691"/>
    </source>
</evidence>
<feature type="compositionally biased region" description="Basic and acidic residues" evidence="17">
    <location>
        <begin position="1"/>
        <end position="10"/>
    </location>
</feature>
<evidence type="ECO:0000256" key="3">
    <source>
        <dbReference type="ARBA" id="ARBA00011925"/>
    </source>
</evidence>
<dbReference type="InterPro" id="IPR055135">
    <property type="entry name" value="PRMT_dom"/>
</dbReference>
<dbReference type="FunFam" id="2.70.160.11:FF:000016">
    <property type="entry name" value="Protein arginine methyltransferase RmtB"/>
    <property type="match status" value="1"/>
</dbReference>
<evidence type="ECO:0000256" key="5">
    <source>
        <dbReference type="ARBA" id="ARBA00022553"/>
    </source>
</evidence>
<keyword evidence="9" id="KW-0479">Metal-binding</keyword>
<evidence type="ECO:0000313" key="20">
    <source>
        <dbReference type="EMBL" id="TKA78396.1"/>
    </source>
</evidence>
<evidence type="ECO:0000256" key="2">
    <source>
        <dbReference type="ARBA" id="ARBA00004514"/>
    </source>
</evidence>
<evidence type="ECO:0000256" key="1">
    <source>
        <dbReference type="ARBA" id="ARBA00004123"/>
    </source>
</evidence>
<evidence type="ECO:0000256" key="6">
    <source>
        <dbReference type="ARBA" id="ARBA00022603"/>
    </source>
</evidence>
<proteinExistence type="predicted"/>
<feature type="region of interest" description="Disordered" evidence="17">
    <location>
        <begin position="474"/>
        <end position="501"/>
    </location>
</feature>
<evidence type="ECO:0000256" key="12">
    <source>
        <dbReference type="ARBA" id="ARBA00023242"/>
    </source>
</evidence>
<dbReference type="InterPro" id="IPR036236">
    <property type="entry name" value="Znf_C2H2_sf"/>
</dbReference>
<dbReference type="Pfam" id="PF21137">
    <property type="entry name" value="ANM3_C2H2_Zf"/>
    <property type="match status" value="1"/>
</dbReference>
<dbReference type="GO" id="GO:0032259">
    <property type="term" value="P:methylation"/>
    <property type="evidence" value="ECO:0007669"/>
    <property type="project" value="UniProtKB-KW"/>
</dbReference>
<sequence>MRAPSDDLAKPQEGGSVSSGSSEASTDPLNPEQDEGWEDAEPDEEENLQVKDFFSDETFPNARAMLEFCQDQHGFDFVGVQKDLGLDFYSSIKLVNYLRSAAKAGNTNPDVSSKELFEDNKYLQPVIEDDALLFCLDELSDNQPSSQPAISNSAKGKAVDGDGDPFARIAELEEQLQRLQSQFNEYRLTVAKTLDERWNDKSSDAQADPSKQVLPAPKDDDSHYFESYSYNDIHETMLKDRIRTDSYRDFIYNNKHLFKGKTVLDVGCGTGILSMFCAKAGAKRVFAVDNSAIIDKARENIFENGLQDIITCHHGKVEEIVLPLNKGQKVDIIVSEWMGYCLLYEAMLDSVIWARDRYLKPDGLMVPSHCTLHIAPICDPDYIAECVSFWHDVYGFGMAAMMDKINDDVLVRHLDQDVLASEGTPFLQLPLHTISTADLTFVKEFETKLQRDVDGLDGWCIWFDTFFLPDRTKSPSTGARAETYKDEGNAFTTGPGGKETHWRSGVMLIDRRKSKQGQPLRKGQKLVGSVEYRKRKGNSRELDIEIKWDAEGGEEKGGQTWFMR</sequence>
<evidence type="ECO:0000256" key="17">
    <source>
        <dbReference type="SAM" id="MobiDB-lite"/>
    </source>
</evidence>
<dbReference type="Gene3D" id="2.70.160.11">
    <property type="entry name" value="Hnrnp arginine n-methyltransferase1"/>
    <property type="match status" value="1"/>
</dbReference>
<dbReference type="FunFam" id="3.40.50.150:FF:000034">
    <property type="entry name" value="Protein arginine N-methyltransferase 3"/>
    <property type="match status" value="1"/>
</dbReference>
<evidence type="ECO:0000256" key="13">
    <source>
        <dbReference type="ARBA" id="ARBA00047384"/>
    </source>
</evidence>
<keyword evidence="11" id="KW-0862">Zinc</keyword>
<feature type="domain" description="Protein arginine N-methyltransferase" evidence="19">
    <location>
        <begin position="370"/>
        <end position="551"/>
    </location>
</feature>
<feature type="compositionally biased region" description="Acidic residues" evidence="17">
    <location>
        <begin position="32"/>
        <end position="46"/>
    </location>
</feature>
<comment type="caution">
    <text evidence="20">The sequence shown here is derived from an EMBL/GenBank/DDBJ whole genome shotgun (WGS) entry which is preliminary data.</text>
</comment>
<dbReference type="PANTHER" id="PTHR11006">
    <property type="entry name" value="PROTEIN ARGININE N-METHYLTRANSFERASE"/>
    <property type="match status" value="1"/>
</dbReference>
<accession>A0A4U0XPT2</accession>
<dbReference type="Pfam" id="PF06325">
    <property type="entry name" value="PrmA"/>
    <property type="match status" value="1"/>
</dbReference>
<evidence type="ECO:0000313" key="21">
    <source>
        <dbReference type="EMBL" id="TKA82096.1"/>
    </source>
</evidence>
<comment type="subcellular location">
    <subcellularLocation>
        <location evidence="2">Cytoplasm</location>
        <location evidence="2">Cytosol</location>
    </subcellularLocation>
    <subcellularLocation>
        <location evidence="1">Nucleus</location>
    </subcellularLocation>
</comment>
<dbReference type="SUPFAM" id="SSF57667">
    <property type="entry name" value="beta-beta-alpha zinc fingers"/>
    <property type="match status" value="1"/>
</dbReference>
<keyword evidence="6 15" id="KW-0489">Methyltransferase</keyword>
<dbReference type="EMBL" id="NAJN01000144">
    <property type="protein sequence ID" value="TKA78396.1"/>
    <property type="molecule type" value="Genomic_DNA"/>
</dbReference>
<gene>
    <name evidence="21" type="ORF">B0A49_00249</name>
    <name evidence="20" type="ORF">B0A49_02340</name>
</gene>
<dbReference type="GO" id="GO:0005829">
    <property type="term" value="C:cytosol"/>
    <property type="evidence" value="ECO:0007669"/>
    <property type="project" value="UniProtKB-SubCell"/>
</dbReference>
<evidence type="ECO:0000256" key="9">
    <source>
        <dbReference type="ARBA" id="ARBA00022723"/>
    </source>
</evidence>
<keyword evidence="16" id="KW-0175">Coiled coil</keyword>
<dbReference type="EMBL" id="NAJN01000007">
    <property type="protein sequence ID" value="TKA82096.1"/>
    <property type="molecule type" value="Genomic_DNA"/>
</dbReference>
<dbReference type="PROSITE" id="PS51678">
    <property type="entry name" value="SAM_MT_PRMT"/>
    <property type="match status" value="1"/>
</dbReference>
<name>A0A4U0XPT2_9PEZI</name>
<dbReference type="GO" id="GO:0035242">
    <property type="term" value="F:protein-arginine omega-N asymmetric methyltransferase activity"/>
    <property type="evidence" value="ECO:0007669"/>
    <property type="project" value="UniProtKB-EC"/>
</dbReference>
<keyword evidence="5" id="KW-0597">Phosphoprotein</keyword>
<feature type="region of interest" description="Disordered" evidence="17">
    <location>
        <begin position="1"/>
        <end position="46"/>
    </location>
</feature>
<evidence type="ECO:0000313" key="22">
    <source>
        <dbReference type="Proteomes" id="UP000308768"/>
    </source>
</evidence>
<keyword evidence="22" id="KW-1185">Reference proteome</keyword>
<dbReference type="GO" id="GO:0008270">
    <property type="term" value="F:zinc ion binding"/>
    <property type="evidence" value="ECO:0007669"/>
    <property type="project" value="UniProtKB-KW"/>
</dbReference>
<keyword evidence="8 15" id="KW-0949">S-adenosyl-L-methionine</keyword>
<keyword evidence="7 15" id="KW-0808">Transferase</keyword>
<keyword evidence="4" id="KW-0963">Cytoplasm</keyword>
<dbReference type="AlphaFoldDB" id="A0A4U0XPT2"/>
<feature type="region of interest" description="Disordered" evidence="17">
    <location>
        <begin position="199"/>
        <end position="220"/>
    </location>
</feature>
<evidence type="ECO:0000256" key="16">
    <source>
        <dbReference type="SAM" id="Coils"/>
    </source>
</evidence>